<dbReference type="EMBL" id="JAHCDA010000001">
    <property type="protein sequence ID" value="MBS7810193.1"/>
    <property type="molecule type" value="Genomic_DNA"/>
</dbReference>
<organism evidence="2 3">
    <name type="scientific">Roseococcus pinisoli</name>
    <dbReference type="NCBI Taxonomy" id="2835040"/>
    <lineage>
        <taxon>Bacteria</taxon>
        <taxon>Pseudomonadati</taxon>
        <taxon>Pseudomonadota</taxon>
        <taxon>Alphaproteobacteria</taxon>
        <taxon>Acetobacterales</taxon>
        <taxon>Roseomonadaceae</taxon>
        <taxon>Roseococcus</taxon>
    </lineage>
</organism>
<dbReference type="InterPro" id="IPR027367">
    <property type="entry name" value="Gly-zipper_YMGG"/>
</dbReference>
<gene>
    <name evidence="2" type="ORF">KHU32_04535</name>
</gene>
<evidence type="ECO:0000313" key="2">
    <source>
        <dbReference type="EMBL" id="MBS7810193.1"/>
    </source>
</evidence>
<dbReference type="Pfam" id="PF13441">
    <property type="entry name" value="Gly-zipper_YMGG"/>
    <property type="match status" value="1"/>
</dbReference>
<feature type="domain" description="YMGG-like Gly-zipper" evidence="1">
    <location>
        <begin position="27"/>
        <end position="68"/>
    </location>
</feature>
<keyword evidence="3" id="KW-1185">Reference proteome</keyword>
<evidence type="ECO:0000313" key="3">
    <source>
        <dbReference type="Proteomes" id="UP000766336"/>
    </source>
</evidence>
<dbReference type="Proteomes" id="UP000766336">
    <property type="component" value="Unassembled WGS sequence"/>
</dbReference>
<accession>A0ABS5Q9L3</accession>
<sequence>MRKLLLPLGLVAALGTAGCTNPYSEGQRAAGGALIGAGSGAALGAIFGGGQGAAIGALTGGAVGAATGVITTPQRPRY</sequence>
<dbReference type="PROSITE" id="PS51257">
    <property type="entry name" value="PROKAR_LIPOPROTEIN"/>
    <property type="match status" value="1"/>
</dbReference>
<name>A0ABS5Q9L3_9PROT</name>
<proteinExistence type="predicted"/>
<evidence type="ECO:0000259" key="1">
    <source>
        <dbReference type="Pfam" id="PF13441"/>
    </source>
</evidence>
<reference evidence="2 3" key="1">
    <citation type="submission" date="2021-05" db="EMBL/GenBank/DDBJ databases">
        <title>Roseococcus sp. XZZS9, whole genome shotgun sequencing project.</title>
        <authorList>
            <person name="Zhao G."/>
            <person name="Shen L."/>
        </authorList>
    </citation>
    <scope>NUCLEOTIDE SEQUENCE [LARGE SCALE GENOMIC DNA]</scope>
    <source>
        <strain evidence="2 3">XZZS9</strain>
    </source>
</reference>
<comment type="caution">
    <text evidence="2">The sequence shown here is derived from an EMBL/GenBank/DDBJ whole genome shotgun (WGS) entry which is preliminary data.</text>
</comment>
<protein>
    <recommendedName>
        <fullName evidence="1">YMGG-like Gly-zipper domain-containing protein</fullName>
    </recommendedName>
</protein>
<dbReference type="RefSeq" id="WP_213668828.1">
    <property type="nucleotide sequence ID" value="NZ_JAHCDA010000001.1"/>
</dbReference>